<comment type="caution">
    <text evidence="1">The sequence shown here is derived from an EMBL/GenBank/DDBJ whole genome shotgun (WGS) entry which is preliminary data.</text>
</comment>
<name>A0A9E2NYA9_9SPIR</name>
<dbReference type="EMBL" id="JAHLFV010000012">
    <property type="protein sequence ID" value="MBU3849035.1"/>
    <property type="molecule type" value="Genomic_DNA"/>
</dbReference>
<dbReference type="AlphaFoldDB" id="A0A9E2NYA9"/>
<evidence type="ECO:0000313" key="2">
    <source>
        <dbReference type="Proteomes" id="UP000823914"/>
    </source>
</evidence>
<dbReference type="Proteomes" id="UP000823914">
    <property type="component" value="Unassembled WGS sequence"/>
</dbReference>
<accession>A0A9E2NYA9</accession>
<evidence type="ECO:0000313" key="1">
    <source>
        <dbReference type="EMBL" id="MBU3849035.1"/>
    </source>
</evidence>
<organism evidence="1 2">
    <name type="scientific">Candidatus Treponema excrementipullorum</name>
    <dbReference type="NCBI Taxonomy" id="2838768"/>
    <lineage>
        <taxon>Bacteria</taxon>
        <taxon>Pseudomonadati</taxon>
        <taxon>Spirochaetota</taxon>
        <taxon>Spirochaetia</taxon>
        <taxon>Spirochaetales</taxon>
        <taxon>Treponemataceae</taxon>
        <taxon>Treponema</taxon>
    </lineage>
</organism>
<protein>
    <submittedName>
        <fullName evidence="1">Uncharacterized protein</fullName>
    </submittedName>
</protein>
<proteinExistence type="predicted"/>
<reference evidence="1" key="2">
    <citation type="submission" date="2021-04" db="EMBL/GenBank/DDBJ databases">
        <authorList>
            <person name="Gilroy R."/>
        </authorList>
    </citation>
    <scope>NUCLEOTIDE SEQUENCE</scope>
    <source>
        <strain evidence="1">Gambia15-2214</strain>
    </source>
</reference>
<reference evidence="1" key="1">
    <citation type="journal article" date="2021" name="PeerJ">
        <title>Extensive microbial diversity within the chicken gut microbiome revealed by metagenomics and culture.</title>
        <authorList>
            <person name="Gilroy R."/>
            <person name="Ravi A."/>
            <person name="Getino M."/>
            <person name="Pursley I."/>
            <person name="Horton D.L."/>
            <person name="Alikhan N.F."/>
            <person name="Baker D."/>
            <person name="Gharbi K."/>
            <person name="Hall N."/>
            <person name="Watson M."/>
            <person name="Adriaenssens E.M."/>
            <person name="Foster-Nyarko E."/>
            <person name="Jarju S."/>
            <person name="Secka A."/>
            <person name="Antonio M."/>
            <person name="Oren A."/>
            <person name="Chaudhuri R.R."/>
            <person name="La Ragione R."/>
            <person name="Hildebrand F."/>
            <person name="Pallen M.J."/>
        </authorList>
    </citation>
    <scope>NUCLEOTIDE SEQUENCE</scope>
    <source>
        <strain evidence="1">Gambia15-2214</strain>
    </source>
</reference>
<gene>
    <name evidence="1" type="ORF">IAA16_00540</name>
</gene>
<sequence>MKKIIGIGVVVVISMIVSAVLFAAEPPRFNAQGRGAGLKTIGLKTVGFIDNDGVCDYCPNGSCTGFVDEDGDGVCDNWDGNTCGMRGGCGRNGTNGRGHGRGYYFTDKDNDGVCDNYTAPYGGRGFYRNF</sequence>